<dbReference type="InterPro" id="IPR050134">
    <property type="entry name" value="NAD-dep_sirtuin_deacylases"/>
</dbReference>
<evidence type="ECO:0000256" key="2">
    <source>
        <dbReference type="ARBA" id="ARBA00022679"/>
    </source>
</evidence>
<comment type="caution">
    <text evidence="6">The sequence shown here is derived from an EMBL/GenBank/DDBJ whole genome shotgun (WGS) entry which is preliminary data.</text>
</comment>
<evidence type="ECO:0000313" key="6">
    <source>
        <dbReference type="EMBL" id="KRL97261.1"/>
    </source>
</evidence>
<dbReference type="EC" id="2.3.1.286" evidence="1"/>
<sequence length="241" mass="26772">MLIALKKLTTLLEQAQRTILVTGAGISTTCGYPGLAAMNKIALTDSEFHAPILKLLTNRYAQSHPQEFYRMYRKTHFRPQALPSSSHLALAHLEKAGLITGIITFNLDYLHTLAGSKKVLEYWGSINENFCVAHHHSFGLEYLVEHPIPHCPFDGSLILPVFVLRNMVAFKKRVAAGRALLKNADLVIICGTQLHHNFPETAANIVVINDQPLRLQQEPALFIQGKLDSVFDALLTTLPST</sequence>
<dbReference type="PROSITE" id="PS50305">
    <property type="entry name" value="SIRTUIN"/>
    <property type="match status" value="1"/>
</dbReference>
<dbReference type="PATRIC" id="fig|1423801.4.peg.1861"/>
<dbReference type="Pfam" id="PF02146">
    <property type="entry name" value="SIR2"/>
    <property type="match status" value="1"/>
</dbReference>
<evidence type="ECO:0000259" key="5">
    <source>
        <dbReference type="PROSITE" id="PS50305"/>
    </source>
</evidence>
<dbReference type="InterPro" id="IPR026591">
    <property type="entry name" value="Sirtuin_cat_small_dom_sf"/>
</dbReference>
<dbReference type="InterPro" id="IPR029035">
    <property type="entry name" value="DHS-like_NAD/FAD-binding_dom"/>
</dbReference>
<dbReference type="Gene3D" id="3.30.1600.10">
    <property type="entry name" value="SIR2/SIRT2 'Small Domain"/>
    <property type="match status" value="1"/>
</dbReference>
<feature type="domain" description="Deacetylase sirtuin-type" evidence="5">
    <location>
        <begin position="1"/>
        <end position="241"/>
    </location>
</feature>
<evidence type="ECO:0000256" key="4">
    <source>
        <dbReference type="PROSITE-ProRule" id="PRU00236"/>
    </source>
</evidence>
<dbReference type="EMBL" id="AZFQ01000053">
    <property type="protein sequence ID" value="KRL97261.1"/>
    <property type="molecule type" value="Genomic_DNA"/>
</dbReference>
<dbReference type="SUPFAM" id="SSF52467">
    <property type="entry name" value="DHS-like NAD/FAD-binding domain"/>
    <property type="match status" value="1"/>
</dbReference>
<protein>
    <recommendedName>
        <fullName evidence="1">protein acetyllysine N-acetyltransferase</fullName>
        <ecNumber evidence="1">2.3.1.286</ecNumber>
    </recommendedName>
</protein>
<dbReference type="InterPro" id="IPR026590">
    <property type="entry name" value="Ssirtuin_cat_dom"/>
</dbReference>
<dbReference type="PANTHER" id="PTHR11085">
    <property type="entry name" value="NAD-DEPENDENT PROTEIN DEACYLASE SIRTUIN-5, MITOCHONDRIAL-RELATED"/>
    <property type="match status" value="1"/>
</dbReference>
<evidence type="ECO:0000256" key="3">
    <source>
        <dbReference type="ARBA" id="ARBA00023027"/>
    </source>
</evidence>
<comment type="caution">
    <text evidence="4">Lacks conserved residue(s) required for the propagation of feature annotation.</text>
</comment>
<dbReference type="RefSeq" id="WP_056961643.1">
    <property type="nucleotide sequence ID" value="NZ_AZFQ01000053.1"/>
</dbReference>
<dbReference type="AlphaFoldDB" id="A0A0R1UVM5"/>
<dbReference type="InterPro" id="IPR003000">
    <property type="entry name" value="Sirtuin"/>
</dbReference>
<dbReference type="Proteomes" id="UP000051166">
    <property type="component" value="Unassembled WGS sequence"/>
</dbReference>
<dbReference type="GO" id="GO:0017136">
    <property type="term" value="F:histone deacetylase activity, NAD-dependent"/>
    <property type="evidence" value="ECO:0007669"/>
    <property type="project" value="TreeGrafter"/>
</dbReference>
<gene>
    <name evidence="6" type="ORF">FD50_GL001820</name>
</gene>
<keyword evidence="2" id="KW-0808">Transferase</keyword>
<keyword evidence="3" id="KW-0520">NAD</keyword>
<dbReference type="GO" id="GO:0070403">
    <property type="term" value="F:NAD+ binding"/>
    <property type="evidence" value="ECO:0007669"/>
    <property type="project" value="InterPro"/>
</dbReference>
<keyword evidence="7" id="KW-1185">Reference proteome</keyword>
<organism evidence="6 7">
    <name type="scientific">Liquorilactobacillus satsumensis DSM 16230 = JCM 12392</name>
    <dbReference type="NCBI Taxonomy" id="1423801"/>
    <lineage>
        <taxon>Bacteria</taxon>
        <taxon>Bacillati</taxon>
        <taxon>Bacillota</taxon>
        <taxon>Bacilli</taxon>
        <taxon>Lactobacillales</taxon>
        <taxon>Lactobacillaceae</taxon>
        <taxon>Liquorilactobacillus</taxon>
    </lineage>
</organism>
<reference evidence="6 7" key="1">
    <citation type="journal article" date="2015" name="Genome Announc.">
        <title>Expanding the biotechnology potential of lactobacilli through comparative genomics of 213 strains and associated genera.</title>
        <authorList>
            <person name="Sun Z."/>
            <person name="Harris H.M."/>
            <person name="McCann A."/>
            <person name="Guo C."/>
            <person name="Argimon S."/>
            <person name="Zhang W."/>
            <person name="Yang X."/>
            <person name="Jeffery I.B."/>
            <person name="Cooney J.C."/>
            <person name="Kagawa T.F."/>
            <person name="Liu W."/>
            <person name="Song Y."/>
            <person name="Salvetti E."/>
            <person name="Wrobel A."/>
            <person name="Rasinkangas P."/>
            <person name="Parkhill J."/>
            <person name="Rea M.C."/>
            <person name="O'Sullivan O."/>
            <person name="Ritari J."/>
            <person name="Douillard F.P."/>
            <person name="Paul Ross R."/>
            <person name="Yang R."/>
            <person name="Briner A.E."/>
            <person name="Felis G.E."/>
            <person name="de Vos W.M."/>
            <person name="Barrangou R."/>
            <person name="Klaenhammer T.R."/>
            <person name="Caufield P.W."/>
            <person name="Cui Y."/>
            <person name="Zhang H."/>
            <person name="O'Toole P.W."/>
        </authorList>
    </citation>
    <scope>NUCLEOTIDE SEQUENCE [LARGE SCALE GENOMIC DNA]</scope>
    <source>
        <strain evidence="6 7">DSM 16230</strain>
    </source>
</reference>
<name>A0A0R1UVM5_9LACO</name>
<dbReference type="Gene3D" id="3.40.50.1220">
    <property type="entry name" value="TPP-binding domain"/>
    <property type="match status" value="1"/>
</dbReference>
<accession>A0A0R1UVM5</accession>
<dbReference type="PANTHER" id="PTHR11085:SF10">
    <property type="entry name" value="NAD-DEPENDENT PROTEIN DEACYLASE SIRTUIN-5, MITOCHONDRIAL-RELATED"/>
    <property type="match status" value="1"/>
</dbReference>
<proteinExistence type="predicted"/>
<dbReference type="STRING" id="1423801.FD50_GL001820"/>
<evidence type="ECO:0000313" key="7">
    <source>
        <dbReference type="Proteomes" id="UP000051166"/>
    </source>
</evidence>
<dbReference type="GeneID" id="98309058"/>
<evidence type="ECO:0000256" key="1">
    <source>
        <dbReference type="ARBA" id="ARBA00012928"/>
    </source>
</evidence>